<comment type="cofactor">
    <cofactor evidence="1">
        <name>Mg(2+)</name>
        <dbReference type="ChEBI" id="CHEBI:18420"/>
    </cofactor>
</comment>
<dbReference type="AlphaFoldDB" id="A0A317KY54"/>
<keyword evidence="5" id="KW-0694">RNA-binding</keyword>
<evidence type="ECO:0000259" key="6">
    <source>
        <dbReference type="PROSITE" id="PS50126"/>
    </source>
</evidence>
<evidence type="ECO:0000256" key="3">
    <source>
        <dbReference type="ARBA" id="ARBA00022801"/>
    </source>
</evidence>
<dbReference type="InterPro" id="IPR003029">
    <property type="entry name" value="S1_domain"/>
</dbReference>
<name>A0A317KY54_9BACI</name>
<dbReference type="GO" id="GO:0005737">
    <property type="term" value="C:cytoplasm"/>
    <property type="evidence" value="ECO:0007669"/>
    <property type="project" value="TreeGrafter"/>
</dbReference>
<dbReference type="EMBL" id="QGTD01000008">
    <property type="protein sequence ID" value="PWU68345.1"/>
    <property type="molecule type" value="Genomic_DNA"/>
</dbReference>
<dbReference type="PANTHER" id="PTHR30001:SF0">
    <property type="entry name" value="RIBONUCLEASE G"/>
    <property type="match status" value="1"/>
</dbReference>
<dbReference type="OrthoDB" id="9804278at2"/>
<gene>
    <name evidence="7" type="ORF">DLJ74_07800</name>
</gene>
<keyword evidence="8" id="KW-1185">Reference proteome</keyword>
<keyword evidence="3" id="KW-0378">Hydrolase</keyword>
<dbReference type="PANTHER" id="PTHR30001">
    <property type="entry name" value="RIBONUCLEASE"/>
    <property type="match status" value="1"/>
</dbReference>
<dbReference type="GO" id="GO:0004540">
    <property type="term" value="F:RNA nuclease activity"/>
    <property type="evidence" value="ECO:0007669"/>
    <property type="project" value="InterPro"/>
</dbReference>
<dbReference type="Gene3D" id="2.40.50.140">
    <property type="entry name" value="Nucleic acid-binding proteins"/>
    <property type="match status" value="1"/>
</dbReference>
<comment type="caution">
    <text evidence="7">The sequence shown here is derived from an EMBL/GenBank/DDBJ whole genome shotgun (WGS) entry which is preliminary data.</text>
</comment>
<proteinExistence type="predicted"/>
<evidence type="ECO:0000256" key="5">
    <source>
        <dbReference type="ARBA" id="ARBA00022884"/>
    </source>
</evidence>
<dbReference type="SUPFAM" id="SSF50249">
    <property type="entry name" value="Nucleic acid-binding proteins"/>
    <property type="match status" value="1"/>
</dbReference>
<keyword evidence="2" id="KW-0479">Metal-binding</keyword>
<dbReference type="GO" id="GO:0003723">
    <property type="term" value="F:RNA binding"/>
    <property type="evidence" value="ECO:0007669"/>
    <property type="project" value="UniProtKB-KW"/>
</dbReference>
<evidence type="ECO:0000313" key="7">
    <source>
        <dbReference type="EMBL" id="PWU68345.1"/>
    </source>
</evidence>
<dbReference type="SMART" id="SM00316">
    <property type="entry name" value="S1"/>
    <property type="match status" value="1"/>
</dbReference>
<dbReference type="GO" id="GO:0046872">
    <property type="term" value="F:metal ion binding"/>
    <property type="evidence" value="ECO:0007669"/>
    <property type="project" value="UniProtKB-KW"/>
</dbReference>
<dbReference type="Proteomes" id="UP000245624">
    <property type="component" value="Unassembled WGS sequence"/>
</dbReference>
<feature type="domain" description="S1 motif" evidence="6">
    <location>
        <begin position="38"/>
        <end position="103"/>
    </location>
</feature>
<dbReference type="GO" id="GO:0006364">
    <property type="term" value="P:rRNA processing"/>
    <property type="evidence" value="ECO:0007669"/>
    <property type="project" value="TreeGrafter"/>
</dbReference>
<evidence type="ECO:0000256" key="2">
    <source>
        <dbReference type="ARBA" id="ARBA00022723"/>
    </source>
</evidence>
<dbReference type="CDD" id="cd04453">
    <property type="entry name" value="S1_RNase_E"/>
    <property type="match status" value="1"/>
</dbReference>
<dbReference type="InterPro" id="IPR004659">
    <property type="entry name" value="RNase_E/G"/>
</dbReference>
<dbReference type="GO" id="GO:0016787">
    <property type="term" value="F:hydrolase activity"/>
    <property type="evidence" value="ECO:0007669"/>
    <property type="project" value="UniProtKB-KW"/>
</dbReference>
<organism evidence="7 8">
    <name type="scientific">Gracilibacillus dipsosauri</name>
    <dbReference type="NCBI Taxonomy" id="178340"/>
    <lineage>
        <taxon>Bacteria</taxon>
        <taxon>Bacillati</taxon>
        <taxon>Bacillota</taxon>
        <taxon>Bacilli</taxon>
        <taxon>Bacillales</taxon>
        <taxon>Bacillaceae</taxon>
        <taxon>Gracilibacillus</taxon>
    </lineage>
</organism>
<dbReference type="InterPro" id="IPR012340">
    <property type="entry name" value="NA-bd_OB-fold"/>
</dbReference>
<dbReference type="Pfam" id="PF10150">
    <property type="entry name" value="RNase_E_G"/>
    <property type="match status" value="1"/>
</dbReference>
<dbReference type="InterPro" id="IPR019307">
    <property type="entry name" value="RNA-bd_AU-1/RNase_E/G"/>
</dbReference>
<keyword evidence="4" id="KW-0460">Magnesium</keyword>
<dbReference type="PROSITE" id="PS50126">
    <property type="entry name" value="S1"/>
    <property type="match status" value="1"/>
</dbReference>
<sequence>MNKLYFHTRLSEKIGILMQDDKIKDITIDRPTDACRVGSIFLGKIRNVDHSIEAAFVDIGADQVGFLPKSEYPFDQSIVEGSAIIVQIVKEPYQNKGAKLTANITIGGSNIVFLPYGDYLAFSKKLDGDTRKRMENVLKPQLRKKEGLIIRTNSAQKTDSELIHELEQLRASFQELLHSTKNKKAPIVLYRDQLIPSHMLNQYQSYPIDRIYFDELIKMKEMMTRYPHDKDKMEYLPSLPLLEGATIDQILKQLTSPVVQMKEGIVLTIEQTEGLTVIDIDSSQYRSRQNKQATLFQINQKAVPAIAAEINKRNISGIILIDFLKMKRKDEQEKIHQSLKRAFAQYPVRTEVMGFTKLGLLEMTRKRENVSLLQQLTNKSSIVAWEYNLESICYQLERELYQLNRTNAEVVLLKGNPSLLDLFQKYSSAILEKQIQLNIFIIKDSTIKGYDILRSGSNQLMDEYIVQHPDLTIDKIL</sequence>
<evidence type="ECO:0000313" key="8">
    <source>
        <dbReference type="Proteomes" id="UP000245624"/>
    </source>
</evidence>
<evidence type="ECO:0000256" key="4">
    <source>
        <dbReference type="ARBA" id="ARBA00022842"/>
    </source>
</evidence>
<evidence type="ECO:0000256" key="1">
    <source>
        <dbReference type="ARBA" id="ARBA00001946"/>
    </source>
</evidence>
<reference evidence="7 8" key="1">
    <citation type="submission" date="2018-05" db="EMBL/GenBank/DDBJ databases">
        <title>Genomic analysis of Gracilibacillus dipsosauri DD1 reveals novel features of a salt-tolerant amylase.</title>
        <authorList>
            <person name="Deutch C.E."/>
            <person name="Yang S."/>
        </authorList>
    </citation>
    <scope>NUCLEOTIDE SEQUENCE [LARGE SCALE GENOMIC DNA]</scope>
    <source>
        <strain evidence="7 8">DD1</strain>
    </source>
</reference>
<dbReference type="RefSeq" id="WP_109984057.1">
    <property type="nucleotide sequence ID" value="NZ_JAJUIE010000040.1"/>
</dbReference>
<accession>A0A317KY54</accession>
<protein>
    <recommendedName>
        <fullName evidence="6">S1 motif domain-containing protein</fullName>
    </recommendedName>
</protein>